<dbReference type="Proteomes" id="UP000663879">
    <property type="component" value="Unassembled WGS sequence"/>
</dbReference>
<accession>A0A813MET4</accession>
<dbReference type="EMBL" id="CAJNOC010000080">
    <property type="protein sequence ID" value="CAF0713127.1"/>
    <property type="molecule type" value="Genomic_DNA"/>
</dbReference>
<proteinExistence type="predicted"/>
<evidence type="ECO:0000313" key="1">
    <source>
        <dbReference type="EMBL" id="CAF0713127.1"/>
    </source>
</evidence>
<comment type="caution">
    <text evidence="1">The sequence shown here is derived from an EMBL/GenBank/DDBJ whole genome shotgun (WGS) entry which is preliminary data.</text>
</comment>
<gene>
    <name evidence="1" type="ORF">OXX778_LOCUS1307</name>
</gene>
<sequence>MANKQLKTEDSSECLKDYEKIYHRNFYDVILTGESINEFKTIYDRIDEIERCVNVKNPLMALPIKSKSSKNIKLKIRVNNYDDFEKMLQIWPVDAFKNGVSVKPVEYKKELLIIVDGVKKSLKMNSLEIIELGNNYSLSKIKRIYNHKNKPTKKLIAKCHSIKDYVQVLNYGIKMNSGKMIVMPKIINPKVCLKCGDLNHQEKNCYQKEVCLKCLGSSHRMKLVYLIQKSVLIALVNTNVLVINILFGENLISSKYEILNEGHEPKERQASNYFKRLESGDFRKNDLKSYMLEKIIKSILQKTFGQINTRIEKFEESNKITVLKTTKIENLLNDLTQEIGASLQTRLLSSHIDELKVKNSVDNDEIRQLLSRIFSSVKILEPNA</sequence>
<evidence type="ECO:0000313" key="2">
    <source>
        <dbReference type="Proteomes" id="UP000663879"/>
    </source>
</evidence>
<organism evidence="1 2">
    <name type="scientific">Brachionus calyciflorus</name>
    <dbReference type="NCBI Taxonomy" id="104777"/>
    <lineage>
        <taxon>Eukaryota</taxon>
        <taxon>Metazoa</taxon>
        <taxon>Spiralia</taxon>
        <taxon>Gnathifera</taxon>
        <taxon>Rotifera</taxon>
        <taxon>Eurotatoria</taxon>
        <taxon>Monogononta</taxon>
        <taxon>Pseudotrocha</taxon>
        <taxon>Ploima</taxon>
        <taxon>Brachionidae</taxon>
        <taxon>Brachionus</taxon>
    </lineage>
</organism>
<protein>
    <submittedName>
        <fullName evidence="1">Uncharacterized protein</fullName>
    </submittedName>
</protein>
<reference evidence="1" key="1">
    <citation type="submission" date="2021-02" db="EMBL/GenBank/DDBJ databases">
        <authorList>
            <person name="Nowell W R."/>
        </authorList>
    </citation>
    <scope>NUCLEOTIDE SEQUENCE</scope>
    <source>
        <strain evidence="1">Ploen Becks lab</strain>
    </source>
</reference>
<dbReference type="OrthoDB" id="8065943at2759"/>
<dbReference type="AlphaFoldDB" id="A0A813MET4"/>
<keyword evidence="2" id="KW-1185">Reference proteome</keyword>
<name>A0A813MET4_9BILA</name>